<organism evidence="1 2">
    <name type="scientific">Cellulomonas composti</name>
    <dbReference type="NCBI Taxonomy" id="266130"/>
    <lineage>
        <taxon>Bacteria</taxon>
        <taxon>Bacillati</taxon>
        <taxon>Actinomycetota</taxon>
        <taxon>Actinomycetes</taxon>
        <taxon>Micrococcales</taxon>
        <taxon>Cellulomonadaceae</taxon>
        <taxon>Cellulomonas</taxon>
    </lineage>
</organism>
<comment type="caution">
    <text evidence="1">The sequence shown here is derived from an EMBL/GenBank/DDBJ whole genome shotgun (WGS) entry which is preliminary data.</text>
</comment>
<protein>
    <submittedName>
        <fullName evidence="1">Uncharacterized protein</fullName>
    </submittedName>
</protein>
<accession>A0A511J801</accession>
<evidence type="ECO:0000313" key="1">
    <source>
        <dbReference type="EMBL" id="GEL94125.1"/>
    </source>
</evidence>
<dbReference type="EMBL" id="BJWG01000002">
    <property type="protein sequence ID" value="GEL94125.1"/>
    <property type="molecule type" value="Genomic_DNA"/>
</dbReference>
<reference evidence="1 2" key="1">
    <citation type="submission" date="2019-07" db="EMBL/GenBank/DDBJ databases">
        <title>Whole genome shotgun sequence of Cellulomonas composti NBRC 100758.</title>
        <authorList>
            <person name="Hosoyama A."/>
            <person name="Uohara A."/>
            <person name="Ohji S."/>
            <person name="Ichikawa N."/>
        </authorList>
    </citation>
    <scope>NUCLEOTIDE SEQUENCE [LARGE SCALE GENOMIC DNA]</scope>
    <source>
        <strain evidence="1 2">NBRC 100758</strain>
    </source>
</reference>
<proteinExistence type="predicted"/>
<dbReference type="AlphaFoldDB" id="A0A511J801"/>
<evidence type="ECO:0000313" key="2">
    <source>
        <dbReference type="Proteomes" id="UP000321720"/>
    </source>
</evidence>
<dbReference type="RefSeq" id="WP_146841725.1">
    <property type="nucleotide sequence ID" value="NZ_BJWG01000002.1"/>
</dbReference>
<gene>
    <name evidence="1" type="ORF">CCO02nite_07830</name>
</gene>
<sequence length="379" mass="40736">MASPTLPALPWQTDADLRRRHLLALPADVEPDEVEVLAASRFGAARWEQETQPARGRPLTAAFGIRLPAAVPAATVLRLSRHTTLVGPYAVTAQDAAALGLPGATTQAYSVFCTRERGERPYPGGDRYGLKRAFPDGLPVREEERVMLWLVACARRLGGAVRVGESGGPLAVLVPDMESAIDLTVFAPGFVEPTETLTLVQRVLPRARLSAPEHSWTGPLPGAGRAPQDATAWSEPGGRGLRVALEQHGLRDPDERRRVLAESAAFDEMAALDPPAAESYGVVADLGVDGIVVVEVAEEPEPPTILRNLPWTEKGAVAYRVRWEPASIEDLELERPPLEHRVARTRVAPVVQAVARTLHAAVGGEIADEADFLVDPADV</sequence>
<name>A0A511J801_9CELL</name>
<keyword evidence="2" id="KW-1185">Reference proteome</keyword>
<dbReference type="Proteomes" id="UP000321720">
    <property type="component" value="Unassembled WGS sequence"/>
</dbReference>
<dbReference type="OrthoDB" id="3268465at2"/>